<proteinExistence type="predicted"/>
<evidence type="ECO:0000256" key="1">
    <source>
        <dbReference type="ARBA" id="ARBA00023015"/>
    </source>
</evidence>
<keyword evidence="1" id="KW-0805">Transcription regulation</keyword>
<dbReference type="Proteomes" id="UP001140293">
    <property type="component" value="Unassembled WGS sequence"/>
</dbReference>
<dbReference type="CDD" id="cd06170">
    <property type="entry name" value="LuxR_C_like"/>
    <property type="match status" value="1"/>
</dbReference>
<dbReference type="RefSeq" id="WP_264014367.1">
    <property type="nucleotide sequence ID" value="NZ_JACKSJ010000164.1"/>
</dbReference>
<dbReference type="Pfam" id="PF00196">
    <property type="entry name" value="GerE"/>
    <property type="match status" value="1"/>
</dbReference>
<dbReference type="PROSITE" id="PS50043">
    <property type="entry name" value="HTH_LUXR_2"/>
    <property type="match status" value="1"/>
</dbReference>
<dbReference type="EMBL" id="JACKSJ010000164">
    <property type="protein sequence ID" value="MCV7172188.1"/>
    <property type="molecule type" value="Genomic_DNA"/>
</dbReference>
<accession>A0A9X3BVU9</accession>
<dbReference type="SUPFAM" id="SSF48452">
    <property type="entry name" value="TPR-like"/>
    <property type="match status" value="1"/>
</dbReference>
<name>A0A9X3BVU9_9MYCO</name>
<dbReference type="Gene3D" id="1.10.10.10">
    <property type="entry name" value="Winged helix-like DNA-binding domain superfamily/Winged helix DNA-binding domain"/>
    <property type="match status" value="1"/>
</dbReference>
<dbReference type="PROSITE" id="PS00622">
    <property type="entry name" value="HTH_LUXR_1"/>
    <property type="match status" value="1"/>
</dbReference>
<evidence type="ECO:0000313" key="5">
    <source>
        <dbReference type="EMBL" id="MCV7172188.1"/>
    </source>
</evidence>
<dbReference type="PANTHER" id="PTHR44688:SF16">
    <property type="entry name" value="DNA-BINDING TRANSCRIPTIONAL ACTIVATOR DEVR_DOSR"/>
    <property type="match status" value="1"/>
</dbReference>
<dbReference type="AlphaFoldDB" id="A0A9X3BVU9"/>
<dbReference type="PRINTS" id="PR00038">
    <property type="entry name" value="HTHLUXR"/>
</dbReference>
<gene>
    <name evidence="5" type="ORF">H7I41_19915</name>
</gene>
<keyword evidence="2" id="KW-0238">DNA-binding</keyword>
<protein>
    <submittedName>
        <fullName evidence="5">Helix-turn-helix transcriptional regulator</fullName>
    </submittedName>
</protein>
<dbReference type="InterPro" id="IPR011990">
    <property type="entry name" value="TPR-like_helical_dom_sf"/>
</dbReference>
<dbReference type="GO" id="GO:0006355">
    <property type="term" value="P:regulation of DNA-templated transcription"/>
    <property type="evidence" value="ECO:0007669"/>
    <property type="project" value="InterPro"/>
</dbReference>
<evidence type="ECO:0000313" key="6">
    <source>
        <dbReference type="Proteomes" id="UP001140293"/>
    </source>
</evidence>
<organism evidence="5 6">
    <name type="scientific">[Mycobacterium] manitobense</name>
    <dbReference type="NCBI Taxonomy" id="190147"/>
    <lineage>
        <taxon>Bacteria</taxon>
        <taxon>Bacillati</taxon>
        <taxon>Actinomycetota</taxon>
        <taxon>Actinomycetes</taxon>
        <taxon>Mycobacteriales</taxon>
        <taxon>Mycobacteriaceae</taxon>
        <taxon>Mycolicibacterium</taxon>
    </lineage>
</organism>
<comment type="caution">
    <text evidence="5">The sequence shown here is derived from an EMBL/GenBank/DDBJ whole genome shotgun (WGS) entry which is preliminary data.</text>
</comment>
<dbReference type="PANTHER" id="PTHR44688">
    <property type="entry name" value="DNA-BINDING TRANSCRIPTIONAL ACTIVATOR DEVR_DOSR"/>
    <property type="match status" value="1"/>
</dbReference>
<evidence type="ECO:0000256" key="3">
    <source>
        <dbReference type="ARBA" id="ARBA00023163"/>
    </source>
</evidence>
<dbReference type="SUPFAM" id="SSF46894">
    <property type="entry name" value="C-terminal effector domain of the bipartite response regulators"/>
    <property type="match status" value="1"/>
</dbReference>
<dbReference type="GO" id="GO:0003677">
    <property type="term" value="F:DNA binding"/>
    <property type="evidence" value="ECO:0007669"/>
    <property type="project" value="UniProtKB-KW"/>
</dbReference>
<evidence type="ECO:0000256" key="2">
    <source>
        <dbReference type="ARBA" id="ARBA00023125"/>
    </source>
</evidence>
<dbReference type="SMART" id="SM00421">
    <property type="entry name" value="HTH_LUXR"/>
    <property type="match status" value="1"/>
</dbReference>
<reference evidence="5" key="1">
    <citation type="submission" date="2020-07" db="EMBL/GenBank/DDBJ databases">
        <authorList>
            <person name="Pettersson B.M.F."/>
            <person name="Behra P.R.K."/>
            <person name="Ramesh M."/>
            <person name="Das S."/>
            <person name="Dasgupta S."/>
            <person name="Kirsebom L.A."/>
        </authorList>
    </citation>
    <scope>NUCLEOTIDE SEQUENCE</scope>
    <source>
        <strain evidence="5">DSM 44615</strain>
    </source>
</reference>
<evidence type="ECO:0000259" key="4">
    <source>
        <dbReference type="PROSITE" id="PS50043"/>
    </source>
</evidence>
<dbReference type="InterPro" id="IPR016032">
    <property type="entry name" value="Sig_transdc_resp-reg_C-effctor"/>
</dbReference>
<keyword evidence="3" id="KW-0804">Transcription</keyword>
<dbReference type="InterPro" id="IPR036388">
    <property type="entry name" value="WH-like_DNA-bd_sf"/>
</dbReference>
<sequence>MRQETRHATAARSGAHRQAAEFYRIAMESGGELTAGAEAELLELIAAEYYLTDQLAAAIEACRRALQVRENMGARAELSADHHALAVYDWYNADRRGADTHAAQAVTVIDPDAAADPSALVSLGHAFAMQAYLAMQSTDLPHANSMLEHARDIAATAGDAGLSVRVAIIEGICAVIAGKDGGRDAVMSIMASAPRHLDEIYSSGYSNLTYLDVEQRRLADASDLLGVSLAMTWERDLPICRVWQLGARGRLAMMTGDWEEALTDAATVLNGPTAPLARTWPHLICGLILLRRNGDDPGHLTQAWALAGSYGEPFRVLPAAAALAEHAWLTGGTARPEWRRLLDDAPGPGLEWARGELAMWLRRLDPTVDATDVAAPYRLYLNGDFAAAAAEFGRIGTPYDAALALTDSGDERLAGRGVDMLDRLDAAAVAGRVRLSLRAAGMTGIPARRRRTTLSNAVGLTSRQAKVLTLMDAGLTNVEIAERLFLSTRTVDHHVSAILGRLGVDNRREASRRARALGIIS</sequence>
<dbReference type="InterPro" id="IPR000792">
    <property type="entry name" value="Tscrpt_reg_LuxR_C"/>
</dbReference>
<feature type="domain" description="HTH luxR-type" evidence="4">
    <location>
        <begin position="453"/>
        <end position="518"/>
    </location>
</feature>
<reference evidence="5" key="2">
    <citation type="journal article" date="2022" name="BMC Genomics">
        <title>Comparative genome analysis of mycobacteria focusing on tRNA and non-coding RNA.</title>
        <authorList>
            <person name="Behra P.R.K."/>
            <person name="Pettersson B.M.F."/>
            <person name="Ramesh M."/>
            <person name="Das S."/>
            <person name="Dasgupta S."/>
            <person name="Kirsebom L.A."/>
        </authorList>
    </citation>
    <scope>NUCLEOTIDE SEQUENCE</scope>
    <source>
        <strain evidence="5">DSM 44615</strain>
    </source>
</reference>
<keyword evidence="6" id="KW-1185">Reference proteome</keyword>